<keyword evidence="6 11" id="KW-1133">Transmembrane helix</keyword>
<dbReference type="InterPro" id="IPR000298">
    <property type="entry name" value="Cyt_c_oxidase-like_su3"/>
</dbReference>
<reference evidence="13" key="1">
    <citation type="journal article" date="2021" name="PeerJ">
        <title>Extensive microbial diversity within the chicken gut microbiome revealed by metagenomics and culture.</title>
        <authorList>
            <person name="Gilroy R."/>
            <person name="Ravi A."/>
            <person name="Getino M."/>
            <person name="Pursley I."/>
            <person name="Horton D.L."/>
            <person name="Alikhan N.F."/>
            <person name="Baker D."/>
            <person name="Gharbi K."/>
            <person name="Hall N."/>
            <person name="Watson M."/>
            <person name="Adriaenssens E.M."/>
            <person name="Foster-Nyarko E."/>
            <person name="Jarju S."/>
            <person name="Secka A."/>
            <person name="Antonio M."/>
            <person name="Oren A."/>
            <person name="Chaudhuri R.R."/>
            <person name="La Ragione R."/>
            <person name="Hildebrand F."/>
            <person name="Pallen M.J."/>
        </authorList>
    </citation>
    <scope>NUCLEOTIDE SEQUENCE</scope>
    <source>
        <strain evidence="13">ChiHjej13B12-24818</strain>
    </source>
</reference>
<dbReference type="InterPro" id="IPR024791">
    <property type="entry name" value="Cyt_c/ubiquinol_Oxase_su3"/>
</dbReference>
<dbReference type="GO" id="GO:0005886">
    <property type="term" value="C:plasma membrane"/>
    <property type="evidence" value="ECO:0007669"/>
    <property type="project" value="UniProtKB-SubCell"/>
</dbReference>
<feature type="transmembrane region" description="Helical" evidence="11">
    <location>
        <begin position="28"/>
        <end position="48"/>
    </location>
</feature>
<evidence type="ECO:0000256" key="1">
    <source>
        <dbReference type="ARBA" id="ARBA00004651"/>
    </source>
</evidence>
<dbReference type="InterPro" id="IPR035973">
    <property type="entry name" value="Cyt_c_oxidase_su3-like_sf"/>
</dbReference>
<dbReference type="EMBL" id="DWZH01000107">
    <property type="protein sequence ID" value="HJB11622.1"/>
    <property type="molecule type" value="Genomic_DNA"/>
</dbReference>
<feature type="transmembrane region" description="Helical" evidence="11">
    <location>
        <begin position="112"/>
        <end position="137"/>
    </location>
</feature>
<evidence type="ECO:0000256" key="8">
    <source>
        <dbReference type="ARBA" id="ARBA00031400"/>
    </source>
</evidence>
<dbReference type="AlphaFoldDB" id="A0A9D2LFD9"/>
<dbReference type="CDD" id="cd00386">
    <property type="entry name" value="Heme_Cu_Oxidase_III_like"/>
    <property type="match status" value="1"/>
</dbReference>
<reference evidence="13" key="2">
    <citation type="submission" date="2021-04" db="EMBL/GenBank/DDBJ databases">
        <authorList>
            <person name="Gilroy R."/>
        </authorList>
    </citation>
    <scope>NUCLEOTIDE SEQUENCE</scope>
    <source>
        <strain evidence="13">ChiHjej13B12-24818</strain>
    </source>
</reference>
<comment type="caution">
    <text evidence="13">The sequence shown here is derived from an EMBL/GenBank/DDBJ whole genome shotgun (WGS) entry which is preliminary data.</text>
</comment>
<dbReference type="Proteomes" id="UP000823823">
    <property type="component" value="Unassembled WGS sequence"/>
</dbReference>
<sequence>MTTATLTERPPSAVPAVGRPNPTQIGTIVWLASEVMFFGGLFAMWFTLRSMVPDNFGIGQANFTHGYAIVNTTILVSSSFTCQFGVWVAEGKMPFSKSFTPRKRRTGSIFNVARWGLVEWFTVTFVLGAIFVSGQAYEYAELVHEGVTMSSSAFSSVFYLATGFHGIHVIGGLMAFLMVLLRAFTAEKFTAHEKISAICVSYYWHFVDIVWVGLFFVVYLLDPVMTALDPSHLVPVSMDWTIF</sequence>
<dbReference type="InterPro" id="IPR013833">
    <property type="entry name" value="Cyt_c_oxidase_su3_a-hlx"/>
</dbReference>
<feature type="transmembrane region" description="Helical" evidence="11">
    <location>
        <begin position="157"/>
        <end position="181"/>
    </location>
</feature>
<proteinExistence type="inferred from homology"/>
<evidence type="ECO:0000256" key="10">
    <source>
        <dbReference type="RuleBase" id="RU003376"/>
    </source>
</evidence>
<keyword evidence="4" id="KW-1003">Cell membrane</keyword>
<evidence type="ECO:0000256" key="4">
    <source>
        <dbReference type="ARBA" id="ARBA00022475"/>
    </source>
</evidence>
<name>A0A9D2LFD9_9MICO</name>
<feature type="transmembrane region" description="Helical" evidence="11">
    <location>
        <begin position="68"/>
        <end position="89"/>
    </location>
</feature>
<dbReference type="GO" id="GO:0004129">
    <property type="term" value="F:cytochrome-c oxidase activity"/>
    <property type="evidence" value="ECO:0007669"/>
    <property type="project" value="UniProtKB-EC"/>
</dbReference>
<comment type="subcellular location">
    <subcellularLocation>
        <location evidence="1 10">Cell membrane</location>
        <topology evidence="1 10">Multi-pass membrane protein</topology>
    </subcellularLocation>
</comment>
<keyword evidence="7 11" id="KW-0472">Membrane</keyword>
<feature type="domain" description="Heme-copper oxidase subunit III family profile" evidence="12">
    <location>
        <begin position="1"/>
        <end position="223"/>
    </location>
</feature>
<dbReference type="PANTHER" id="PTHR11403:SF2">
    <property type="entry name" value="CYTOCHROME BO(3) UBIQUINOL OXIDASE SUBUNIT 3"/>
    <property type="match status" value="1"/>
</dbReference>
<dbReference type="Gene3D" id="1.20.120.80">
    <property type="entry name" value="Cytochrome c oxidase, subunit III, four-helix bundle"/>
    <property type="match status" value="1"/>
</dbReference>
<dbReference type="Pfam" id="PF00510">
    <property type="entry name" value="COX3"/>
    <property type="match status" value="1"/>
</dbReference>
<protein>
    <recommendedName>
        <fullName evidence="3">cytochrome-c oxidase</fullName>
        <ecNumber evidence="3">7.1.1.9</ecNumber>
    </recommendedName>
    <alternativeName>
        <fullName evidence="8">Cytochrome aa3 subunit 3</fullName>
    </alternativeName>
    <alternativeName>
        <fullName evidence="9">Cytochrome c oxidase polypeptide III</fullName>
    </alternativeName>
</protein>
<dbReference type="EC" id="7.1.1.9" evidence="3"/>
<evidence type="ECO:0000256" key="9">
    <source>
        <dbReference type="ARBA" id="ARBA00031625"/>
    </source>
</evidence>
<accession>A0A9D2LFD9</accession>
<evidence type="ECO:0000256" key="11">
    <source>
        <dbReference type="SAM" id="Phobius"/>
    </source>
</evidence>
<evidence type="ECO:0000256" key="5">
    <source>
        <dbReference type="ARBA" id="ARBA00022692"/>
    </source>
</evidence>
<gene>
    <name evidence="13" type="ORF">H9786_14080</name>
</gene>
<evidence type="ECO:0000259" key="12">
    <source>
        <dbReference type="PROSITE" id="PS50253"/>
    </source>
</evidence>
<organism evidence="13 14">
    <name type="scientific">Candidatus Brachybacterium merdavium</name>
    <dbReference type="NCBI Taxonomy" id="2838513"/>
    <lineage>
        <taxon>Bacteria</taxon>
        <taxon>Bacillati</taxon>
        <taxon>Actinomycetota</taxon>
        <taxon>Actinomycetes</taxon>
        <taxon>Micrococcales</taxon>
        <taxon>Dermabacteraceae</taxon>
        <taxon>Brachybacterium</taxon>
    </lineage>
</organism>
<evidence type="ECO:0000256" key="2">
    <source>
        <dbReference type="ARBA" id="ARBA00010581"/>
    </source>
</evidence>
<dbReference type="PROSITE" id="PS50253">
    <property type="entry name" value="COX3"/>
    <property type="match status" value="1"/>
</dbReference>
<evidence type="ECO:0000256" key="7">
    <source>
        <dbReference type="ARBA" id="ARBA00023136"/>
    </source>
</evidence>
<feature type="transmembrane region" description="Helical" evidence="11">
    <location>
        <begin position="202"/>
        <end position="221"/>
    </location>
</feature>
<dbReference type="SUPFAM" id="SSF81452">
    <property type="entry name" value="Cytochrome c oxidase subunit III-like"/>
    <property type="match status" value="1"/>
</dbReference>
<comment type="similarity">
    <text evidence="2 10">Belongs to the cytochrome c oxidase subunit 3 family.</text>
</comment>
<evidence type="ECO:0000313" key="13">
    <source>
        <dbReference type="EMBL" id="HJB11622.1"/>
    </source>
</evidence>
<dbReference type="GO" id="GO:0019646">
    <property type="term" value="P:aerobic electron transport chain"/>
    <property type="evidence" value="ECO:0007669"/>
    <property type="project" value="InterPro"/>
</dbReference>
<keyword evidence="5 10" id="KW-0812">Transmembrane</keyword>
<evidence type="ECO:0000256" key="3">
    <source>
        <dbReference type="ARBA" id="ARBA00012949"/>
    </source>
</evidence>
<dbReference type="PANTHER" id="PTHR11403">
    <property type="entry name" value="CYTOCHROME C OXIDASE SUBUNIT III"/>
    <property type="match status" value="1"/>
</dbReference>
<evidence type="ECO:0000313" key="14">
    <source>
        <dbReference type="Proteomes" id="UP000823823"/>
    </source>
</evidence>
<evidence type="ECO:0000256" key="6">
    <source>
        <dbReference type="ARBA" id="ARBA00022989"/>
    </source>
</evidence>